<dbReference type="Gene3D" id="2.60.120.380">
    <property type="match status" value="1"/>
</dbReference>
<gene>
    <name evidence="2" type="ORF">TTHERM_00979890</name>
</gene>
<reference evidence="3" key="1">
    <citation type="journal article" date="2006" name="PLoS Biol.">
        <title>Macronuclear genome sequence of the ciliate Tetrahymena thermophila, a model eukaryote.</title>
        <authorList>
            <person name="Eisen J.A."/>
            <person name="Coyne R.S."/>
            <person name="Wu M."/>
            <person name="Wu D."/>
            <person name="Thiagarajan M."/>
            <person name="Wortman J.R."/>
            <person name="Badger J.H."/>
            <person name="Ren Q."/>
            <person name="Amedeo P."/>
            <person name="Jones K.M."/>
            <person name="Tallon L.J."/>
            <person name="Delcher A.L."/>
            <person name="Salzberg S.L."/>
            <person name="Silva J.C."/>
            <person name="Haas B.J."/>
            <person name="Majoros W.H."/>
            <person name="Farzad M."/>
            <person name="Carlton J.M."/>
            <person name="Smith R.K. Jr."/>
            <person name="Garg J."/>
            <person name="Pearlman R.E."/>
            <person name="Karrer K.M."/>
            <person name="Sun L."/>
            <person name="Manning G."/>
            <person name="Elde N.C."/>
            <person name="Turkewitz A.P."/>
            <person name="Asai D.J."/>
            <person name="Wilkes D.E."/>
            <person name="Wang Y."/>
            <person name="Cai H."/>
            <person name="Collins K."/>
            <person name="Stewart B.A."/>
            <person name="Lee S.R."/>
            <person name="Wilamowska K."/>
            <person name="Weinberg Z."/>
            <person name="Ruzzo W.L."/>
            <person name="Wloga D."/>
            <person name="Gaertig J."/>
            <person name="Frankel J."/>
            <person name="Tsao C.-C."/>
            <person name="Gorovsky M.A."/>
            <person name="Keeling P.J."/>
            <person name="Waller R.F."/>
            <person name="Patron N.J."/>
            <person name="Cherry J.M."/>
            <person name="Stover N.A."/>
            <person name="Krieger C.J."/>
            <person name="del Toro C."/>
            <person name="Ryder H.F."/>
            <person name="Williamson S.C."/>
            <person name="Barbeau R.A."/>
            <person name="Hamilton E.P."/>
            <person name="Orias E."/>
        </authorList>
    </citation>
    <scope>NUCLEOTIDE SEQUENCE [LARGE SCALE GENOMIC DNA]</scope>
    <source>
        <strain evidence="3">SB210</strain>
    </source>
</reference>
<keyword evidence="1" id="KW-0732">Signal</keyword>
<feature type="signal peptide" evidence="1">
    <location>
        <begin position="1"/>
        <end position="17"/>
    </location>
</feature>
<dbReference type="OrthoDB" id="306370at2759"/>
<dbReference type="eggNOG" id="ENOG502S683">
    <property type="taxonomic scope" value="Eukaryota"/>
</dbReference>
<proteinExistence type="predicted"/>
<sequence>MRTSIVILLVCLAGVYSNPWTSNYSSPSDLVYMSTNSINSVNFSTLSPSLDSSYQAYTQEGGPLGYMGPLGPFGPLGLLGPIGDNSWNVSQMVSGIDWSKYSQFITIKGGPLSKDGPLGHKGPLSADIYTGKIEPGKSLFENNSFAQHLRALGIFSSLGPIGPLGALGPLGPLGPIGGHGFQATSDGQFVDSHGQVQRTITVDYDGQTKRTYSLFEAYTSEFAKKNPKVLDTSFMILGTVDDFDSSKLEKYTFISNEDQIVTIVVIPEKSLDDFSLGLYDQNGKLIATSDNFALVETITIKAKKGQKLTASIKLSSSSQILSKTYRLIVTGSTSYLNMNNVSGNHQYQYYQGAQSSKFGKSIKVNYLRSA</sequence>
<protein>
    <submittedName>
        <fullName evidence="2">Uncharacterized protein</fullName>
    </submittedName>
</protein>
<dbReference type="EMBL" id="GG662689">
    <property type="protein sequence ID" value="EAR96676.1"/>
    <property type="molecule type" value="Genomic_DNA"/>
</dbReference>
<feature type="chain" id="PRO_5004201893" evidence="1">
    <location>
        <begin position="18"/>
        <end position="370"/>
    </location>
</feature>
<name>Q23JG8_TETTS</name>
<organism evidence="2 3">
    <name type="scientific">Tetrahymena thermophila (strain SB210)</name>
    <dbReference type="NCBI Taxonomy" id="312017"/>
    <lineage>
        <taxon>Eukaryota</taxon>
        <taxon>Sar</taxon>
        <taxon>Alveolata</taxon>
        <taxon>Ciliophora</taxon>
        <taxon>Intramacronucleata</taxon>
        <taxon>Oligohymenophorea</taxon>
        <taxon>Hymenostomatida</taxon>
        <taxon>Tetrahymenina</taxon>
        <taxon>Tetrahymenidae</taxon>
        <taxon>Tetrahymena</taxon>
    </lineage>
</organism>
<keyword evidence="3" id="KW-1185">Reference proteome</keyword>
<dbReference type="HOGENOM" id="CLU_818249_0_0_1"/>
<dbReference type="STRING" id="312017.Q23JG8"/>
<dbReference type="InParanoid" id="Q23JG8"/>
<evidence type="ECO:0000256" key="1">
    <source>
        <dbReference type="SAM" id="SignalP"/>
    </source>
</evidence>
<evidence type="ECO:0000313" key="2">
    <source>
        <dbReference type="EMBL" id="EAR96676.1"/>
    </source>
</evidence>
<dbReference type="AlphaFoldDB" id="Q23JG8"/>
<dbReference type="Proteomes" id="UP000009168">
    <property type="component" value="Unassembled WGS sequence"/>
</dbReference>
<evidence type="ECO:0000313" key="3">
    <source>
        <dbReference type="Proteomes" id="UP000009168"/>
    </source>
</evidence>
<dbReference type="OMA" id="YSKMLIT"/>
<dbReference type="GeneID" id="7824417"/>
<dbReference type="RefSeq" id="XP_001016921.1">
    <property type="nucleotide sequence ID" value="XM_001016921.1"/>
</dbReference>
<dbReference type="KEGG" id="tet:TTHERM_00979890"/>
<accession>Q23JG8</accession>